<feature type="region of interest" description="Disordered" evidence="1">
    <location>
        <begin position="174"/>
        <end position="209"/>
    </location>
</feature>
<organism evidence="2 3">
    <name type="scientific">Trypanosoma conorhini</name>
    <dbReference type="NCBI Taxonomy" id="83891"/>
    <lineage>
        <taxon>Eukaryota</taxon>
        <taxon>Discoba</taxon>
        <taxon>Euglenozoa</taxon>
        <taxon>Kinetoplastea</taxon>
        <taxon>Metakinetoplastina</taxon>
        <taxon>Trypanosomatida</taxon>
        <taxon>Trypanosomatidae</taxon>
        <taxon>Trypanosoma</taxon>
    </lineage>
</organism>
<feature type="compositionally biased region" description="Low complexity" evidence="1">
    <location>
        <begin position="179"/>
        <end position="192"/>
    </location>
</feature>
<keyword evidence="3" id="KW-1185">Reference proteome</keyword>
<comment type="caution">
    <text evidence="2">The sequence shown here is derived from an EMBL/GenBank/DDBJ whole genome shotgun (WGS) entry which is preliminary data.</text>
</comment>
<evidence type="ECO:0000313" key="3">
    <source>
        <dbReference type="Proteomes" id="UP000284403"/>
    </source>
</evidence>
<gene>
    <name evidence="2" type="ORF">Tco025E_07052</name>
</gene>
<name>A0A422NUV5_9TRYP</name>
<dbReference type="RefSeq" id="XP_029225997.1">
    <property type="nucleotide sequence ID" value="XM_029373919.1"/>
</dbReference>
<dbReference type="InterPro" id="IPR011990">
    <property type="entry name" value="TPR-like_helical_dom_sf"/>
</dbReference>
<sequence length="1425" mass="153059">MRNVSARYCGVGVGVGNGGIAAVKGNTGGCCSTAVLQEMRRRLRHHKGLSSTRKELLLRECHYFAVRERGGAAAPPLPAASSTVTRHGTRGGGAPDGRRTNSLHRVLRRMAEFMASTGGCGESLVPLQSGYGGLAPAAGLRRSELAMRYAEAAFAASSDRTASIVALAFGSHPRRGEGAAAPSAPDDGAAAAADDDDDDDEDNRHNDAAAAPLTSLEAVALLRWCAWHLRTALNGLQTDGPVPPDCMQLAVALMARLLCLIVERGLRGGAVETVAEELELSDVGYAVAQQVLAVLSAGAPLLPRGRVPSPTPELSDEAEDGGDSHRPLPGAGARAGDESGSCGDPATTGSAPRGAADAGWRGLLRISAEVQQALLCSQRERWERALELLLRTQRWNEWLDATCDAPPPEDDARTEETGTLGTEELRLLLGAPRPVLQTLNYVLAQHGQWAACRQIWKATAGRRPQAASPSPFAALHHPFNVDNIITALAFVNARPSMLSAAAAEEGTSDAPELPAKLLRLLLHLGVVPHRALSAAEFAALLRQSFGLPLGCGSVEGILSPSLVWRRAAAHPHRVRATLCLLCFQVVVKSGLAHTLAVEDLYAVTSTLRRCLQGQTRRAAACEAGGSGEEESEEAEEEGALGLLPATFAAATRRTAMTSAEAHICAITEVFLARRRELLPARLEPEPRGEAGRRAIRTEPQPHPPAPPTTVDKERRLHSGASRSSTVMFSLLSRELMTLLAMTPYGNAVGRTWQAALCAIASEIERDGLDSHSASAVEGLANAMAKKVLEPGGTHLLEPLLRLAPYASPFTVSAIIQSPVGGLLTWEQSLRLLPCTPWASNVQRRLLRRVVQERDVSELPQVQSLMQTVTLSPRLLHACPALATDMRMLTILAERSWCRALEVYARSESRVQWACAPHVMRLAILADVWHSPRGADREALRPLLRVAVRAIGGERVAEDVLRASLQRGMWATGIAFHQFLHTEQPELLRRNRRMEAYGAQLCKGLLSHSALAGTIAEVLKWARAANWAAATAAFIRYAAEGNPASEPPPRQGSRAAPPRWEEALFPASVPSQLSHVAHTVRYSMFCTPGRWRQALAWFPPRTLPLPLHHSLQLQLRTGAAVDSAVYAAVGEATDVPDAHGERARDETTPRPLPSPLSMSLVQIALQEKLHRTATPSYSASVESVEQTLRLLQKRGQWEQAMVVCEHALANRCFPHSASAILLSACSSSWEVSLSCFAHLTGRMRPDAVTAALALKACVQGQQWVLALRILRQSALTSAAPSPRVVDYAVRAALLSGAWPAALRVVRQYQRTSSPLLANTVMLVYVQSECWSDAVEYFYECVKRGLCPVDESLALAITASRAVSAEYSDAARVVGVIASALEDFCHVHGVVLQHVLVVYRGMSRGPVICPDPDVSLVSLAHAPPLLP</sequence>
<evidence type="ECO:0000313" key="2">
    <source>
        <dbReference type="EMBL" id="RNF09224.1"/>
    </source>
</evidence>
<dbReference type="EMBL" id="MKKU01000515">
    <property type="protein sequence ID" value="RNF09224.1"/>
    <property type="molecule type" value="Genomic_DNA"/>
</dbReference>
<feature type="compositionally biased region" description="Basic and acidic residues" evidence="1">
    <location>
        <begin position="682"/>
        <end position="696"/>
    </location>
</feature>
<proteinExistence type="predicted"/>
<dbReference type="OrthoDB" id="273695at2759"/>
<accession>A0A422NUV5</accession>
<dbReference type="Gene3D" id="1.25.40.10">
    <property type="entry name" value="Tetratricopeptide repeat domain"/>
    <property type="match status" value="1"/>
</dbReference>
<feature type="region of interest" description="Disordered" evidence="1">
    <location>
        <begin position="302"/>
        <end position="354"/>
    </location>
</feature>
<protein>
    <submittedName>
        <fullName evidence="2">Uncharacterized protein</fullName>
    </submittedName>
</protein>
<dbReference type="Proteomes" id="UP000284403">
    <property type="component" value="Unassembled WGS sequence"/>
</dbReference>
<dbReference type="GeneID" id="40320663"/>
<evidence type="ECO:0000256" key="1">
    <source>
        <dbReference type="SAM" id="MobiDB-lite"/>
    </source>
</evidence>
<feature type="region of interest" description="Disordered" evidence="1">
    <location>
        <begin position="682"/>
        <end position="721"/>
    </location>
</feature>
<reference evidence="2 3" key="1">
    <citation type="journal article" date="2018" name="BMC Genomics">
        <title>Genomic comparison of Trypanosoma conorhini and Trypanosoma rangeli to Trypanosoma cruzi strains of high and low virulence.</title>
        <authorList>
            <person name="Bradwell K.R."/>
            <person name="Koparde V.N."/>
            <person name="Matveyev A.V."/>
            <person name="Serrano M.G."/>
            <person name="Alves J.M."/>
            <person name="Parikh H."/>
            <person name="Huang B."/>
            <person name="Lee V."/>
            <person name="Espinosa-Alvarez O."/>
            <person name="Ortiz P.A."/>
            <person name="Costa-Martins A.G."/>
            <person name="Teixeira M.M."/>
            <person name="Buck G.A."/>
        </authorList>
    </citation>
    <scope>NUCLEOTIDE SEQUENCE [LARGE SCALE GENOMIC DNA]</scope>
    <source>
        <strain evidence="2 3">025E</strain>
    </source>
</reference>
<feature type="region of interest" description="Disordered" evidence="1">
    <location>
        <begin position="74"/>
        <end position="100"/>
    </location>
</feature>